<name>A0A3P7J9Z2_STRVU</name>
<evidence type="ECO:0000313" key="2">
    <source>
        <dbReference type="Proteomes" id="UP000270094"/>
    </source>
</evidence>
<dbReference type="EMBL" id="UYYB01028199">
    <property type="protein sequence ID" value="VDM72977.1"/>
    <property type="molecule type" value="Genomic_DNA"/>
</dbReference>
<evidence type="ECO:0000313" key="1">
    <source>
        <dbReference type="EMBL" id="VDM72977.1"/>
    </source>
</evidence>
<sequence>MLMHIYGYKHVQKIAIDIFGMRSNGILSTLGPHSRLWEICWKFFVPAVGLMHVLFTTIRQDPKVEDYSRRDEFPSWALVCSEDTFI</sequence>
<reference evidence="1 2" key="1">
    <citation type="submission" date="2018-11" db="EMBL/GenBank/DDBJ databases">
        <authorList>
            <consortium name="Pathogen Informatics"/>
        </authorList>
    </citation>
    <scope>NUCLEOTIDE SEQUENCE [LARGE SCALE GENOMIC DNA]</scope>
</reference>
<accession>A0A3P7J9Z2</accession>
<dbReference type="Proteomes" id="UP000270094">
    <property type="component" value="Unassembled WGS sequence"/>
</dbReference>
<gene>
    <name evidence="1" type="ORF">SVUK_LOCUS7975</name>
</gene>
<protein>
    <submittedName>
        <fullName evidence="1">Uncharacterized protein</fullName>
    </submittedName>
</protein>
<keyword evidence="2" id="KW-1185">Reference proteome</keyword>
<dbReference type="AlphaFoldDB" id="A0A3P7J9Z2"/>
<dbReference type="OrthoDB" id="6581954at2759"/>
<proteinExistence type="predicted"/>
<organism evidence="1 2">
    <name type="scientific">Strongylus vulgaris</name>
    <name type="common">Blood worm</name>
    <dbReference type="NCBI Taxonomy" id="40348"/>
    <lineage>
        <taxon>Eukaryota</taxon>
        <taxon>Metazoa</taxon>
        <taxon>Ecdysozoa</taxon>
        <taxon>Nematoda</taxon>
        <taxon>Chromadorea</taxon>
        <taxon>Rhabditida</taxon>
        <taxon>Rhabditina</taxon>
        <taxon>Rhabditomorpha</taxon>
        <taxon>Strongyloidea</taxon>
        <taxon>Strongylidae</taxon>
        <taxon>Strongylus</taxon>
    </lineage>
</organism>